<dbReference type="EMBL" id="VSRR010000368">
    <property type="protein sequence ID" value="MPC14649.1"/>
    <property type="molecule type" value="Genomic_DNA"/>
</dbReference>
<reference evidence="1 2" key="1">
    <citation type="submission" date="2019-05" db="EMBL/GenBank/DDBJ databases">
        <title>Another draft genome of Portunus trituberculatus and its Hox gene families provides insights of decapod evolution.</title>
        <authorList>
            <person name="Jeong J.-H."/>
            <person name="Song I."/>
            <person name="Kim S."/>
            <person name="Choi T."/>
            <person name="Kim D."/>
            <person name="Ryu S."/>
            <person name="Kim W."/>
        </authorList>
    </citation>
    <scope>NUCLEOTIDE SEQUENCE [LARGE SCALE GENOMIC DNA]</scope>
    <source>
        <tissue evidence="1">Muscle</tissue>
    </source>
</reference>
<protein>
    <submittedName>
        <fullName evidence="1">Uncharacterized protein</fullName>
    </submittedName>
</protein>
<accession>A0A5B7CZ73</accession>
<comment type="caution">
    <text evidence="1">The sequence shown here is derived from an EMBL/GenBank/DDBJ whole genome shotgun (WGS) entry which is preliminary data.</text>
</comment>
<sequence length="61" mass="6753">MKHRDIKSTGLVCPSVRWRQQIMMGNDMNSLLPVPRGRGNTGRGCARLLSADRALPDSFIA</sequence>
<gene>
    <name evidence="1" type="ORF">E2C01_007419</name>
</gene>
<evidence type="ECO:0000313" key="1">
    <source>
        <dbReference type="EMBL" id="MPC14649.1"/>
    </source>
</evidence>
<evidence type="ECO:0000313" key="2">
    <source>
        <dbReference type="Proteomes" id="UP000324222"/>
    </source>
</evidence>
<name>A0A5B7CZ73_PORTR</name>
<proteinExistence type="predicted"/>
<dbReference type="AlphaFoldDB" id="A0A5B7CZ73"/>
<organism evidence="1 2">
    <name type="scientific">Portunus trituberculatus</name>
    <name type="common">Swimming crab</name>
    <name type="synonym">Neptunus trituberculatus</name>
    <dbReference type="NCBI Taxonomy" id="210409"/>
    <lineage>
        <taxon>Eukaryota</taxon>
        <taxon>Metazoa</taxon>
        <taxon>Ecdysozoa</taxon>
        <taxon>Arthropoda</taxon>
        <taxon>Crustacea</taxon>
        <taxon>Multicrustacea</taxon>
        <taxon>Malacostraca</taxon>
        <taxon>Eumalacostraca</taxon>
        <taxon>Eucarida</taxon>
        <taxon>Decapoda</taxon>
        <taxon>Pleocyemata</taxon>
        <taxon>Brachyura</taxon>
        <taxon>Eubrachyura</taxon>
        <taxon>Portunoidea</taxon>
        <taxon>Portunidae</taxon>
        <taxon>Portuninae</taxon>
        <taxon>Portunus</taxon>
    </lineage>
</organism>
<dbReference type="Proteomes" id="UP000324222">
    <property type="component" value="Unassembled WGS sequence"/>
</dbReference>
<keyword evidence="2" id="KW-1185">Reference proteome</keyword>